<dbReference type="PROSITE" id="PS01284">
    <property type="entry name" value="TNASE_2"/>
    <property type="match status" value="1"/>
</dbReference>
<dbReference type="Pfam" id="PF00565">
    <property type="entry name" value="SNase"/>
    <property type="match status" value="1"/>
</dbReference>
<dbReference type="FunFam" id="2.40.50.90:FF:000028">
    <property type="entry name" value="staphylococcal-like nuclease CAN2"/>
    <property type="match status" value="1"/>
</dbReference>
<dbReference type="AlphaFoldDB" id="A0AAD8L7P9"/>
<dbReference type="InterPro" id="IPR002071">
    <property type="entry name" value="Thermonucl_AS"/>
</dbReference>
<dbReference type="InterPro" id="IPR016071">
    <property type="entry name" value="Staphylococal_nuclease_OB-fold"/>
</dbReference>
<dbReference type="PROSITE" id="PS50830">
    <property type="entry name" value="TNASE_3"/>
    <property type="match status" value="1"/>
</dbReference>
<evidence type="ECO:0000313" key="7">
    <source>
        <dbReference type="Proteomes" id="UP001229421"/>
    </source>
</evidence>
<evidence type="ECO:0000256" key="1">
    <source>
        <dbReference type="ARBA" id="ARBA00022722"/>
    </source>
</evidence>
<dbReference type="SUPFAM" id="SSF50199">
    <property type="entry name" value="Staphylococcal nuclease"/>
    <property type="match status" value="1"/>
</dbReference>
<dbReference type="GO" id="GO:0003676">
    <property type="term" value="F:nucleic acid binding"/>
    <property type="evidence" value="ECO:0007669"/>
    <property type="project" value="InterPro"/>
</dbReference>
<evidence type="ECO:0000256" key="4">
    <source>
        <dbReference type="SAM" id="MobiDB-lite"/>
    </source>
</evidence>
<evidence type="ECO:0000256" key="2">
    <source>
        <dbReference type="ARBA" id="ARBA00022759"/>
    </source>
</evidence>
<dbReference type="SMART" id="SM00318">
    <property type="entry name" value="SNc"/>
    <property type="match status" value="1"/>
</dbReference>
<dbReference type="PANTHER" id="PTHR12302">
    <property type="entry name" value="EBNA2 BINDING PROTEIN P100"/>
    <property type="match status" value="1"/>
</dbReference>
<reference evidence="6" key="1">
    <citation type="journal article" date="2023" name="bioRxiv">
        <title>Improved chromosome-level genome assembly for marigold (Tagetes erecta).</title>
        <authorList>
            <person name="Jiang F."/>
            <person name="Yuan L."/>
            <person name="Wang S."/>
            <person name="Wang H."/>
            <person name="Xu D."/>
            <person name="Wang A."/>
            <person name="Fan W."/>
        </authorList>
    </citation>
    <scope>NUCLEOTIDE SEQUENCE</scope>
    <source>
        <strain evidence="6">WSJ</strain>
        <tissue evidence="6">Leaf</tissue>
    </source>
</reference>
<comment type="caution">
    <text evidence="6">The sequence shown here is derived from an EMBL/GenBank/DDBJ whole genome shotgun (WGS) entry which is preliminary data.</text>
</comment>
<proteinExistence type="predicted"/>
<protein>
    <recommendedName>
        <fullName evidence="5">TNase-like domain-containing protein</fullName>
    </recommendedName>
</protein>
<evidence type="ECO:0000259" key="5">
    <source>
        <dbReference type="PROSITE" id="PS50830"/>
    </source>
</evidence>
<organism evidence="6 7">
    <name type="scientific">Tagetes erecta</name>
    <name type="common">African marigold</name>
    <dbReference type="NCBI Taxonomy" id="13708"/>
    <lineage>
        <taxon>Eukaryota</taxon>
        <taxon>Viridiplantae</taxon>
        <taxon>Streptophyta</taxon>
        <taxon>Embryophyta</taxon>
        <taxon>Tracheophyta</taxon>
        <taxon>Spermatophyta</taxon>
        <taxon>Magnoliopsida</taxon>
        <taxon>eudicotyledons</taxon>
        <taxon>Gunneridae</taxon>
        <taxon>Pentapetalae</taxon>
        <taxon>asterids</taxon>
        <taxon>campanulids</taxon>
        <taxon>Asterales</taxon>
        <taxon>Asteraceae</taxon>
        <taxon>Asteroideae</taxon>
        <taxon>Heliantheae alliance</taxon>
        <taxon>Tageteae</taxon>
        <taxon>Tagetes</taxon>
    </lineage>
</organism>
<keyword evidence="7" id="KW-1185">Reference proteome</keyword>
<dbReference type="Gene3D" id="2.40.50.90">
    <property type="match status" value="1"/>
</dbReference>
<sequence>MICLGTTAFLYPPSVSPPLLTNVSSITFKSPLHSQVSKAPEGASSLVIQRHTTSGLFYLPHSQQAPSVADAGLKFRLHTLPVDAKAVADGDTLTVYVSNYSKLAPNALHKQIKYRIRLRGIDAPESSMPYGKEAKDELVKMIDGKCLDILIFGEDRYGRFVGDVYCNGIFVQDSLLKKGLAWHYTNYDKRPELEKWEKDARAKRVGLWTSPNPEKPWEWRKNHRANRHPPAHT</sequence>
<dbReference type="GO" id="GO:0004519">
    <property type="term" value="F:endonuclease activity"/>
    <property type="evidence" value="ECO:0007669"/>
    <property type="project" value="UniProtKB-KW"/>
</dbReference>
<feature type="region of interest" description="Disordered" evidence="4">
    <location>
        <begin position="207"/>
        <end position="233"/>
    </location>
</feature>
<keyword evidence="2" id="KW-0255">Endonuclease</keyword>
<dbReference type="EMBL" id="JAUHHV010000001">
    <property type="protein sequence ID" value="KAK1436372.1"/>
    <property type="molecule type" value="Genomic_DNA"/>
</dbReference>
<accession>A0AAD8L7P9</accession>
<feature type="domain" description="TNase-like" evidence="5">
    <location>
        <begin position="78"/>
        <end position="210"/>
    </location>
</feature>
<dbReference type="InterPro" id="IPR035437">
    <property type="entry name" value="SNase_OB-fold_sf"/>
</dbReference>
<dbReference type="Proteomes" id="UP001229421">
    <property type="component" value="Unassembled WGS sequence"/>
</dbReference>
<keyword evidence="3" id="KW-0378">Hydrolase</keyword>
<dbReference type="GO" id="GO:0016787">
    <property type="term" value="F:hydrolase activity"/>
    <property type="evidence" value="ECO:0007669"/>
    <property type="project" value="UniProtKB-KW"/>
</dbReference>
<evidence type="ECO:0000313" key="6">
    <source>
        <dbReference type="EMBL" id="KAK1436372.1"/>
    </source>
</evidence>
<gene>
    <name evidence="6" type="ORF">QVD17_02151</name>
</gene>
<dbReference type="GO" id="GO:0005737">
    <property type="term" value="C:cytoplasm"/>
    <property type="evidence" value="ECO:0007669"/>
    <property type="project" value="TreeGrafter"/>
</dbReference>
<name>A0AAD8L7P9_TARER</name>
<keyword evidence="1" id="KW-0540">Nuclease</keyword>
<feature type="compositionally biased region" description="Basic residues" evidence="4">
    <location>
        <begin position="221"/>
        <end position="233"/>
    </location>
</feature>
<dbReference type="PANTHER" id="PTHR12302:SF3">
    <property type="entry name" value="SERINE_THREONINE-PROTEIN KINASE 31"/>
    <property type="match status" value="1"/>
</dbReference>
<evidence type="ECO:0000256" key="3">
    <source>
        <dbReference type="ARBA" id="ARBA00022801"/>
    </source>
</evidence>